<evidence type="ECO:0000256" key="1">
    <source>
        <dbReference type="ARBA" id="ARBA00022723"/>
    </source>
</evidence>
<keyword evidence="8" id="KW-1185">Reference proteome</keyword>
<dbReference type="SUPFAM" id="SSF109635">
    <property type="entry name" value="DnaK suppressor protein DksA, alpha-hairpin domain"/>
    <property type="match status" value="1"/>
</dbReference>
<dbReference type="GO" id="GO:0008270">
    <property type="term" value="F:zinc ion binding"/>
    <property type="evidence" value="ECO:0007669"/>
    <property type="project" value="UniProtKB-KW"/>
</dbReference>
<dbReference type="InterPro" id="IPR000962">
    <property type="entry name" value="Znf_DskA_TraR"/>
</dbReference>
<evidence type="ECO:0000313" key="7">
    <source>
        <dbReference type="EMBL" id="PWV89388.1"/>
    </source>
</evidence>
<feature type="region of interest" description="Disordered" evidence="5">
    <location>
        <begin position="24"/>
        <end position="53"/>
    </location>
</feature>
<dbReference type="Gene3D" id="1.20.120.910">
    <property type="entry name" value="DksA, coiled-coil domain"/>
    <property type="match status" value="1"/>
</dbReference>
<keyword evidence="1" id="KW-0479">Metal-binding</keyword>
<accession>A0A2V2YC32</accession>
<gene>
    <name evidence="7" type="ORF">DFQ01_14613</name>
</gene>
<dbReference type="SUPFAM" id="SSF57716">
    <property type="entry name" value="Glucocorticoid receptor-like (DNA-binding domain)"/>
    <property type="match status" value="1"/>
</dbReference>
<keyword evidence="3" id="KW-0862">Zinc</keyword>
<dbReference type="PANTHER" id="PTHR33823:SF4">
    <property type="entry name" value="GENERAL STRESS PROTEIN 16O"/>
    <property type="match status" value="1"/>
</dbReference>
<protein>
    <submittedName>
        <fullName evidence="7">TraR/DksA family transcriptional regulator</fullName>
    </submittedName>
</protein>
<dbReference type="AlphaFoldDB" id="A0A2V2YC32"/>
<dbReference type="EMBL" id="QGTQ01000046">
    <property type="protein sequence ID" value="PWV89388.1"/>
    <property type="molecule type" value="Genomic_DNA"/>
</dbReference>
<feature type="zinc finger region" description="dksA C4-type" evidence="4">
    <location>
        <begin position="95"/>
        <end position="119"/>
    </location>
</feature>
<name>A0A2V2YC32_9BACL</name>
<dbReference type="PANTHER" id="PTHR33823">
    <property type="entry name" value="RNA POLYMERASE-BINDING TRANSCRIPTION FACTOR DKSA-RELATED"/>
    <property type="match status" value="1"/>
</dbReference>
<evidence type="ECO:0000259" key="6">
    <source>
        <dbReference type="Pfam" id="PF01258"/>
    </source>
</evidence>
<evidence type="ECO:0000256" key="3">
    <source>
        <dbReference type="ARBA" id="ARBA00022833"/>
    </source>
</evidence>
<dbReference type="OrthoDB" id="9811543at2"/>
<dbReference type="InterPro" id="IPR037187">
    <property type="entry name" value="DnaK_N"/>
</dbReference>
<feature type="domain" description="Zinc finger DksA/TraR C4-type" evidence="6">
    <location>
        <begin position="90"/>
        <end position="117"/>
    </location>
</feature>
<dbReference type="Proteomes" id="UP000246635">
    <property type="component" value="Unassembled WGS sequence"/>
</dbReference>
<reference evidence="7 8" key="1">
    <citation type="submission" date="2018-05" db="EMBL/GenBank/DDBJ databases">
        <title>Genomic Encyclopedia of Type Strains, Phase III (KMG-III): the genomes of soil and plant-associated and newly described type strains.</title>
        <authorList>
            <person name="Whitman W."/>
        </authorList>
    </citation>
    <scope>NUCLEOTIDE SEQUENCE [LARGE SCALE GENOMIC DNA]</scope>
    <source>
        <strain evidence="7 8">CECT 5696</strain>
    </source>
</reference>
<sequence length="270" mass="30724">MTILNEQQIAHFRSRLIDIKRSLEQSQHDSEQGGLANSLKDETGELSPIDNHPGDVATDMFERSKDLAIHELQDFHLDRIDQALAAIDNGTYGKCRTCGQAIPIERLEALPDSLYCAQHAPRQELSNRRPAEEDFLQPAFGRSRREDDGYTGFDGEDAWQIVEHYGNSNSPAMSENREVDSYNEMYTEADENEGFVEPIESFLATDITGRVVSVVRNRQYHEYMSHGEGDDELSFNTNEEDNDSYGAASNTFYLQAGLVRLEPNRQRNRR</sequence>
<evidence type="ECO:0000256" key="4">
    <source>
        <dbReference type="PROSITE-ProRule" id="PRU00510"/>
    </source>
</evidence>
<keyword evidence="2" id="KW-0863">Zinc-finger</keyword>
<evidence type="ECO:0000256" key="5">
    <source>
        <dbReference type="SAM" id="MobiDB-lite"/>
    </source>
</evidence>
<evidence type="ECO:0000313" key="8">
    <source>
        <dbReference type="Proteomes" id="UP000246635"/>
    </source>
</evidence>
<comment type="caution">
    <text evidence="7">The sequence shown here is derived from an EMBL/GenBank/DDBJ whole genome shotgun (WGS) entry which is preliminary data.</text>
</comment>
<evidence type="ECO:0000256" key="2">
    <source>
        <dbReference type="ARBA" id="ARBA00022771"/>
    </source>
</evidence>
<proteinExistence type="predicted"/>
<dbReference type="NCBIfam" id="TIGR02890">
    <property type="entry name" value="bacill_yteA"/>
    <property type="match status" value="1"/>
</dbReference>
<dbReference type="PROSITE" id="PS51128">
    <property type="entry name" value="ZF_DKSA_2"/>
    <property type="match status" value="1"/>
</dbReference>
<dbReference type="InterPro" id="IPR014240">
    <property type="entry name" value="YteA"/>
</dbReference>
<organism evidence="7 8">
    <name type="scientific">Paenibacillus cellulosilyticus</name>
    <dbReference type="NCBI Taxonomy" id="375489"/>
    <lineage>
        <taxon>Bacteria</taxon>
        <taxon>Bacillati</taxon>
        <taxon>Bacillota</taxon>
        <taxon>Bacilli</taxon>
        <taxon>Bacillales</taxon>
        <taxon>Paenibacillaceae</taxon>
        <taxon>Paenibacillus</taxon>
    </lineage>
</organism>
<dbReference type="Pfam" id="PF01258">
    <property type="entry name" value="zf-dskA_traR"/>
    <property type="match status" value="1"/>
</dbReference>